<dbReference type="PIRSF" id="PIRSF002741">
    <property type="entry name" value="MppA"/>
    <property type="match status" value="1"/>
</dbReference>
<evidence type="ECO:0000256" key="1">
    <source>
        <dbReference type="ARBA" id="ARBA00004418"/>
    </source>
</evidence>
<evidence type="ECO:0000256" key="3">
    <source>
        <dbReference type="ARBA" id="ARBA00022448"/>
    </source>
</evidence>
<dbReference type="InterPro" id="IPR030678">
    <property type="entry name" value="Peptide/Ni-bd"/>
</dbReference>
<protein>
    <submittedName>
        <fullName evidence="7">ABC transporter substrate-binding protein</fullName>
    </submittedName>
</protein>
<dbReference type="Proteomes" id="UP001177080">
    <property type="component" value="Unassembled WGS sequence"/>
</dbReference>
<dbReference type="Gene3D" id="3.10.105.10">
    <property type="entry name" value="Dipeptide-binding Protein, Domain 3"/>
    <property type="match status" value="1"/>
</dbReference>
<keyword evidence="8" id="KW-1185">Reference proteome</keyword>
<dbReference type="EMBL" id="WHSC02000008">
    <property type="protein sequence ID" value="MDO6123309.1"/>
    <property type="molecule type" value="Genomic_DNA"/>
</dbReference>
<comment type="similarity">
    <text evidence="2">Belongs to the bacterial solute-binding protein 5 family.</text>
</comment>
<evidence type="ECO:0000313" key="8">
    <source>
        <dbReference type="Proteomes" id="UP001177080"/>
    </source>
</evidence>
<feature type="chain" id="PRO_5045490359" evidence="5">
    <location>
        <begin position="24"/>
        <end position="523"/>
    </location>
</feature>
<evidence type="ECO:0000256" key="5">
    <source>
        <dbReference type="SAM" id="SignalP"/>
    </source>
</evidence>
<evidence type="ECO:0000256" key="2">
    <source>
        <dbReference type="ARBA" id="ARBA00005695"/>
    </source>
</evidence>
<organism evidence="7 8">
    <name type="scientific">Shinella curvata</name>
    <dbReference type="NCBI Taxonomy" id="1817964"/>
    <lineage>
        <taxon>Bacteria</taxon>
        <taxon>Pseudomonadati</taxon>
        <taxon>Pseudomonadota</taxon>
        <taxon>Alphaproteobacteria</taxon>
        <taxon>Hyphomicrobiales</taxon>
        <taxon>Rhizobiaceae</taxon>
        <taxon>Shinella</taxon>
    </lineage>
</organism>
<feature type="domain" description="Solute-binding protein family 5" evidence="6">
    <location>
        <begin position="66"/>
        <end position="438"/>
    </location>
</feature>
<accession>A0ABT8XHT8</accession>
<keyword evidence="4 5" id="KW-0732">Signal</keyword>
<dbReference type="PANTHER" id="PTHR30290">
    <property type="entry name" value="PERIPLASMIC BINDING COMPONENT OF ABC TRANSPORTER"/>
    <property type="match status" value="1"/>
</dbReference>
<dbReference type="Gene3D" id="3.40.190.10">
    <property type="entry name" value="Periplasmic binding protein-like II"/>
    <property type="match status" value="1"/>
</dbReference>
<dbReference type="Pfam" id="PF00496">
    <property type="entry name" value="SBP_bac_5"/>
    <property type="match status" value="1"/>
</dbReference>
<dbReference type="Gene3D" id="3.90.76.10">
    <property type="entry name" value="Dipeptide-binding Protein, Domain 1"/>
    <property type="match status" value="1"/>
</dbReference>
<dbReference type="SUPFAM" id="SSF53850">
    <property type="entry name" value="Periplasmic binding protein-like II"/>
    <property type="match status" value="1"/>
</dbReference>
<reference evidence="7" key="1">
    <citation type="submission" date="2022-04" db="EMBL/GenBank/DDBJ databases">
        <title>Shinella lacus sp. nov., a novel member of the genus Shinella from water.</title>
        <authorList>
            <person name="Deng Y."/>
        </authorList>
    </citation>
    <scope>NUCLEOTIDE SEQUENCE</scope>
    <source>
        <strain evidence="7">JCM 31239</strain>
    </source>
</reference>
<name>A0ABT8XHT8_9HYPH</name>
<evidence type="ECO:0000313" key="7">
    <source>
        <dbReference type="EMBL" id="MDO6123309.1"/>
    </source>
</evidence>
<dbReference type="RefSeq" id="WP_244763021.1">
    <property type="nucleotide sequence ID" value="NZ_JALJCJ010000006.1"/>
</dbReference>
<comment type="subcellular location">
    <subcellularLocation>
        <location evidence="1">Periplasm</location>
    </subcellularLocation>
</comment>
<gene>
    <name evidence="7" type="ORF">GB928_019135</name>
</gene>
<keyword evidence="3" id="KW-0813">Transport</keyword>
<dbReference type="InterPro" id="IPR039424">
    <property type="entry name" value="SBP_5"/>
</dbReference>
<evidence type="ECO:0000259" key="6">
    <source>
        <dbReference type="Pfam" id="PF00496"/>
    </source>
</evidence>
<proteinExistence type="inferred from homology"/>
<comment type="caution">
    <text evidence="7">The sequence shown here is derived from an EMBL/GenBank/DDBJ whole genome shotgun (WGS) entry which is preliminary data.</text>
</comment>
<sequence>MNRYLKVLLAASCAVVVTGAANANTLRFAEAQEISSMDPHAARDDFTLSLLSNVYEGLVRWNAELKLEPALAESWEAISDTKWKFNLRKNVKFHNGNPFTADDVIFSFVRAGSPGSPFAGLLEPVKEITKIDDHTIEVTLKRKYALLLNDFAGWYILDKEFQESVGADKPIDLSTNTGGAMSTQGVGTGPFKLSERQPDIRTVLVKNPDWWDKPQHNLDEIAYTPIANAATRVAALLSGEVDFIRNAPSQDIERIEATPGMKVMRAPHLRNIFFGMDQQSKTLEGSGVEGNPLADMRVRKAIYQAIDIEGIKRSIMRGNSRPTALPLAPELPFYDASLDERFPFDIEASKALLAEAGYKDGFNLPMDCPAGSFINDERICQAVVGMLAKVGIKAQLNMHTPVQFDTELPAGKYAFYMLGWAGLPTIDAYNIMSATFHTPTGDLGAWNPKGYSNKHVDELIVKIGTEYDPAKRQEMISEVVKIHRDEVGKIMLHQQFLTWGMSDKVNAIVPADEYTRFWYYTMK</sequence>
<evidence type="ECO:0000256" key="4">
    <source>
        <dbReference type="ARBA" id="ARBA00022729"/>
    </source>
</evidence>
<dbReference type="InterPro" id="IPR000914">
    <property type="entry name" value="SBP_5_dom"/>
</dbReference>
<dbReference type="PANTHER" id="PTHR30290:SF9">
    <property type="entry name" value="OLIGOPEPTIDE-BINDING PROTEIN APPA"/>
    <property type="match status" value="1"/>
</dbReference>
<feature type="signal peptide" evidence="5">
    <location>
        <begin position="1"/>
        <end position="23"/>
    </location>
</feature>
<dbReference type="CDD" id="cd08498">
    <property type="entry name" value="PBP2_NikA_DppA_OppA_like_2"/>
    <property type="match status" value="1"/>
</dbReference>